<evidence type="ECO:0000256" key="6">
    <source>
        <dbReference type="RuleBase" id="RU361182"/>
    </source>
</evidence>
<dbReference type="SUPFAM" id="SSF54285">
    <property type="entry name" value="MoaD/ThiS"/>
    <property type="match status" value="1"/>
</dbReference>
<comment type="similarity">
    <text evidence="5 6">Belongs to the URM1 family.</text>
</comment>
<feature type="cross-link" description="Glycyl lysine isopeptide (Gly-Lys) (interchain with K-? in acceptor proteins)" evidence="5">
    <location>
        <position position="96"/>
    </location>
</feature>
<organism evidence="7">
    <name type="scientific">Chlamydomonas leiostraca</name>
    <dbReference type="NCBI Taxonomy" id="1034604"/>
    <lineage>
        <taxon>Eukaryota</taxon>
        <taxon>Viridiplantae</taxon>
        <taxon>Chlorophyta</taxon>
        <taxon>core chlorophytes</taxon>
        <taxon>Chlorophyceae</taxon>
        <taxon>CS clade</taxon>
        <taxon>Chlamydomonadales</taxon>
        <taxon>Chlamydomonadaceae</taxon>
        <taxon>Chlamydomonas</taxon>
    </lineage>
</organism>
<dbReference type="GO" id="GO:0005829">
    <property type="term" value="C:cytosol"/>
    <property type="evidence" value="ECO:0007669"/>
    <property type="project" value="UniProtKB-UniRule"/>
</dbReference>
<comment type="subcellular location">
    <subcellularLocation>
        <location evidence="5 6">Cytoplasm</location>
    </subcellularLocation>
</comment>
<keyword evidence="1 5" id="KW-0963">Cytoplasm</keyword>
<dbReference type="EMBL" id="HBFB01017602">
    <property type="protein sequence ID" value="CAD8680964.1"/>
    <property type="molecule type" value="Transcribed_RNA"/>
</dbReference>
<comment type="function">
    <text evidence="5">Acts as a sulfur carrier required for 2-thiolation of mcm(5)S(2)U at tRNA wobble positions of cytosolic tRNA(Lys), tRNA(Glu) and tRNA(Gln). Serves as sulfur donor in tRNA 2-thiolation reaction by being thiocarboxylated (-COSH) at its C-terminus by MOCS3. The sulfur is then transferred to tRNA to form 2-thiolation of mcm(5)S(2)U. Also acts as a ubiquitin-like protein (UBL) that is covalently conjugated via an isopeptide bond to lysine residues of target proteins. The thiocarboxylated form serves as substrate for conjugation and oxidative stress specifically induces the formation of UBL-protein conjugates.</text>
</comment>
<sequence>MHVRIELSGGLELLFGGKKVHEVALKDGSTWTVQQLIAHAKDNLLTERPELFVKGDSVRPGILVLVNDCDWELSGTLRTELHEGDTVTFISTLHGG</sequence>
<keyword evidence="2 5" id="KW-1017">Isopeptide bond</keyword>
<reference evidence="7" key="1">
    <citation type="submission" date="2021-01" db="EMBL/GenBank/DDBJ databases">
        <authorList>
            <person name="Corre E."/>
            <person name="Pelletier E."/>
            <person name="Niang G."/>
            <person name="Scheremetjew M."/>
            <person name="Finn R."/>
            <person name="Kale V."/>
            <person name="Holt S."/>
            <person name="Cochrane G."/>
            <person name="Meng A."/>
            <person name="Brown T."/>
            <person name="Cohen L."/>
        </authorList>
    </citation>
    <scope>NUCLEOTIDE SEQUENCE</scope>
    <source>
        <strain evidence="7">SAG 11-49</strain>
    </source>
</reference>
<dbReference type="HAMAP" id="MF_03048">
    <property type="entry name" value="Urm1"/>
    <property type="match status" value="1"/>
</dbReference>
<dbReference type="GO" id="GO:0032447">
    <property type="term" value="P:protein urmylation"/>
    <property type="evidence" value="ECO:0007669"/>
    <property type="project" value="UniProtKB-UniRule"/>
</dbReference>
<evidence type="ECO:0000256" key="5">
    <source>
        <dbReference type="HAMAP-Rule" id="MF_03048"/>
    </source>
</evidence>
<evidence type="ECO:0000256" key="4">
    <source>
        <dbReference type="ARBA" id="ARBA00022786"/>
    </source>
</evidence>
<dbReference type="Gene3D" id="3.10.20.30">
    <property type="match status" value="1"/>
</dbReference>
<protein>
    <recommendedName>
        <fullName evidence="5">Ubiquitin-related modifier 1 homolog</fullName>
    </recommendedName>
</protein>
<keyword evidence="3 5" id="KW-0819">tRNA processing</keyword>
<gene>
    <name evidence="7" type="ORF">CLEI1391_LOCUS9867</name>
</gene>
<evidence type="ECO:0000256" key="3">
    <source>
        <dbReference type="ARBA" id="ARBA00022694"/>
    </source>
</evidence>
<accession>A0A7S0RMH3</accession>
<evidence type="ECO:0000256" key="2">
    <source>
        <dbReference type="ARBA" id="ARBA00022499"/>
    </source>
</evidence>
<dbReference type="PANTHER" id="PTHR14986">
    <property type="entry name" value="RURM1 PROTEIN"/>
    <property type="match status" value="1"/>
</dbReference>
<dbReference type="InterPro" id="IPR016155">
    <property type="entry name" value="Mopterin_synth/thiamin_S_b"/>
</dbReference>
<proteinExistence type="inferred from homology"/>
<keyword evidence="4 5" id="KW-0833">Ubl conjugation pathway</keyword>
<dbReference type="InterPro" id="IPR015221">
    <property type="entry name" value="Urm1"/>
</dbReference>
<dbReference type="InterPro" id="IPR012675">
    <property type="entry name" value="Beta-grasp_dom_sf"/>
</dbReference>
<comment type="pathway">
    <text evidence="5 6">tRNA modification; 5-methoxycarbonylmethyl-2-thiouridine-tRNA biosynthesis.</text>
</comment>
<comment type="PTM">
    <text evidence="5">C-terminal thiocarboxylation occurs in 2 steps, it is first acyl-adenylated (-COAMP) via the hesA/moeB/thiF part of the MOCS3/UBA4 homolog, then thiocarboxylated (-COSH) via the rhodanese domain of the MOCS3/UBA4 homolog.</text>
</comment>
<dbReference type="UniPathway" id="UPA00988"/>
<dbReference type="PIRSF" id="PIRSF037379">
    <property type="entry name" value="Ubiquitin-related_modifier_1"/>
    <property type="match status" value="1"/>
</dbReference>
<feature type="modified residue" description="1-thioglycine" evidence="5">
    <location>
        <position position="96"/>
    </location>
</feature>
<dbReference type="AlphaFoldDB" id="A0A7S0RMH3"/>
<dbReference type="Pfam" id="PF09138">
    <property type="entry name" value="Urm1"/>
    <property type="match status" value="1"/>
</dbReference>
<evidence type="ECO:0000256" key="1">
    <source>
        <dbReference type="ARBA" id="ARBA00022490"/>
    </source>
</evidence>
<dbReference type="GO" id="GO:0002098">
    <property type="term" value="P:tRNA wobble uridine modification"/>
    <property type="evidence" value="ECO:0007669"/>
    <property type="project" value="UniProtKB-UniRule"/>
</dbReference>
<dbReference type="GO" id="GO:0034227">
    <property type="term" value="P:tRNA thio-modification"/>
    <property type="evidence" value="ECO:0007669"/>
    <property type="project" value="UniProtKB-UniRule"/>
</dbReference>
<evidence type="ECO:0000313" key="7">
    <source>
        <dbReference type="EMBL" id="CAD8680964.1"/>
    </source>
</evidence>
<name>A0A7S0RMH3_9CHLO</name>
<dbReference type="CDD" id="cd01764">
    <property type="entry name" value="Ubl_Urm1"/>
    <property type="match status" value="1"/>
</dbReference>